<keyword evidence="9" id="KW-0862">Zinc</keyword>
<evidence type="ECO:0000256" key="6">
    <source>
        <dbReference type="ARBA" id="ARBA00022723"/>
    </source>
</evidence>
<dbReference type="GO" id="GO:0016020">
    <property type="term" value="C:membrane"/>
    <property type="evidence" value="ECO:0007669"/>
    <property type="project" value="UniProtKB-SubCell"/>
</dbReference>
<dbReference type="GO" id="GO:0008270">
    <property type="term" value="F:zinc ion binding"/>
    <property type="evidence" value="ECO:0007669"/>
    <property type="project" value="UniProtKB-KW"/>
</dbReference>
<keyword evidence="4" id="KW-0808">Transferase</keyword>
<evidence type="ECO:0000259" key="13">
    <source>
        <dbReference type="PROSITE" id="PS50089"/>
    </source>
</evidence>
<evidence type="ECO:0000313" key="14">
    <source>
        <dbReference type="EMBL" id="QFG74911.1"/>
    </source>
</evidence>
<dbReference type="InterPro" id="IPR013083">
    <property type="entry name" value="Znf_RING/FYVE/PHD"/>
</dbReference>
<dbReference type="GO" id="GO:0006511">
    <property type="term" value="P:ubiquitin-dependent protein catabolic process"/>
    <property type="evidence" value="ECO:0007669"/>
    <property type="project" value="TreeGrafter"/>
</dbReference>
<evidence type="ECO:0000256" key="7">
    <source>
        <dbReference type="ARBA" id="ARBA00022771"/>
    </source>
</evidence>
<keyword evidence="5" id="KW-0812">Transmembrane</keyword>
<keyword evidence="11" id="KW-0472">Membrane</keyword>
<evidence type="ECO:0000256" key="12">
    <source>
        <dbReference type="PROSITE-ProRule" id="PRU00175"/>
    </source>
</evidence>
<evidence type="ECO:0000256" key="9">
    <source>
        <dbReference type="ARBA" id="ARBA00022833"/>
    </source>
</evidence>
<comment type="subcellular location">
    <subcellularLocation>
        <location evidence="2">Membrane</location>
        <topology evidence="2">Multi-pass membrane protein</topology>
    </subcellularLocation>
</comment>
<dbReference type="InterPro" id="IPR001841">
    <property type="entry name" value="Znf_RING"/>
</dbReference>
<evidence type="ECO:0000256" key="11">
    <source>
        <dbReference type="ARBA" id="ARBA00023136"/>
    </source>
</evidence>
<evidence type="ECO:0000256" key="1">
    <source>
        <dbReference type="ARBA" id="ARBA00000900"/>
    </source>
</evidence>
<evidence type="ECO:0000256" key="8">
    <source>
        <dbReference type="ARBA" id="ARBA00022786"/>
    </source>
</evidence>
<reference evidence="14" key="1">
    <citation type="journal article" date="2019" name="Philos. Trans. R. Soc. Lond., B, Biol. Sci.">
        <title>Targeted metagenomic recovery of four divergent viruses reveals shared and distinctive characteristics of giant viruses of marine eukaryotes.</title>
        <authorList>
            <person name="Needham D.M."/>
            <person name="Poirier C."/>
            <person name="Hehenberger E."/>
            <person name="Jimenez V."/>
            <person name="Swalwell J.E."/>
            <person name="Santoro A.E."/>
            <person name="Worden A.Z."/>
        </authorList>
    </citation>
    <scope>NUCLEOTIDE SEQUENCE</scope>
    <source>
        <strain evidence="14">OPacV-421</strain>
    </source>
</reference>
<protein>
    <recommendedName>
        <fullName evidence="3">RING-type E3 ubiquitin transferase</fullName>
        <ecNumber evidence="3">2.3.2.27</ecNumber>
    </recommendedName>
</protein>
<dbReference type="GO" id="GO:0016567">
    <property type="term" value="P:protein ubiquitination"/>
    <property type="evidence" value="ECO:0007669"/>
    <property type="project" value="TreeGrafter"/>
</dbReference>
<accession>A0A5J6VNA5</accession>
<evidence type="ECO:0000256" key="5">
    <source>
        <dbReference type="ARBA" id="ARBA00022692"/>
    </source>
</evidence>
<dbReference type="Gene3D" id="3.30.40.10">
    <property type="entry name" value="Zinc/RING finger domain, C3HC4 (zinc finger)"/>
    <property type="match status" value="1"/>
</dbReference>
<evidence type="ECO:0000256" key="3">
    <source>
        <dbReference type="ARBA" id="ARBA00012483"/>
    </source>
</evidence>
<dbReference type="GO" id="GO:0061630">
    <property type="term" value="F:ubiquitin protein ligase activity"/>
    <property type="evidence" value="ECO:0007669"/>
    <property type="project" value="UniProtKB-EC"/>
</dbReference>
<evidence type="ECO:0000256" key="4">
    <source>
        <dbReference type="ARBA" id="ARBA00022679"/>
    </source>
</evidence>
<evidence type="ECO:0000256" key="2">
    <source>
        <dbReference type="ARBA" id="ARBA00004141"/>
    </source>
</evidence>
<proteinExistence type="predicted"/>
<dbReference type="Pfam" id="PF13639">
    <property type="entry name" value="zf-RING_2"/>
    <property type="match status" value="1"/>
</dbReference>
<dbReference type="PROSITE" id="PS50089">
    <property type="entry name" value="ZF_RING_2"/>
    <property type="match status" value="1"/>
</dbReference>
<sequence>MSRPYFLQEIVENVINNYVEDRSLREQKKYKYVISDAGKRQLKQIKYNSTCNVDTCSITLNKFEENEILIQLPCNHIFSKDAILQWLENEHAHCPMCKYKLDSIKKEVEQDNNNNNNISTSTTRRHTNYIRLPSINIRHSNRIVNYDDIVLDRVLRNSLTEY</sequence>
<keyword evidence="10" id="KW-1133">Transmembrane helix</keyword>
<name>A0A5J6VNA5_9VIRU</name>
<organism evidence="14">
    <name type="scientific">Megaviridae environmental sample</name>
    <dbReference type="NCBI Taxonomy" id="1737588"/>
    <lineage>
        <taxon>Viruses</taxon>
        <taxon>Varidnaviria</taxon>
        <taxon>Bamfordvirae</taxon>
        <taxon>Nucleocytoviricota</taxon>
        <taxon>Megaviricetes</taxon>
        <taxon>Imitervirales</taxon>
        <taxon>Mimiviridae</taxon>
        <taxon>environmental samples</taxon>
    </lineage>
</organism>
<dbReference type="EMBL" id="MN448295">
    <property type="protein sequence ID" value="QFG74911.1"/>
    <property type="molecule type" value="Genomic_DNA"/>
</dbReference>
<keyword evidence="6" id="KW-0479">Metal-binding</keyword>
<feature type="domain" description="RING-type" evidence="13">
    <location>
        <begin position="56"/>
        <end position="98"/>
    </location>
</feature>
<keyword evidence="7 12" id="KW-0863">Zinc-finger</keyword>
<dbReference type="EC" id="2.3.2.27" evidence="3"/>
<dbReference type="PANTHER" id="PTHR45977">
    <property type="entry name" value="TARGET OF ERK KINASE MPK-1"/>
    <property type="match status" value="1"/>
</dbReference>
<evidence type="ECO:0000256" key="10">
    <source>
        <dbReference type="ARBA" id="ARBA00022989"/>
    </source>
</evidence>
<keyword evidence="8" id="KW-0833">Ubl conjugation pathway</keyword>
<dbReference type="PANTHER" id="PTHR45977:SF4">
    <property type="entry name" value="RING-TYPE DOMAIN-CONTAINING PROTEIN"/>
    <property type="match status" value="1"/>
</dbReference>
<dbReference type="SUPFAM" id="SSF57850">
    <property type="entry name" value="RING/U-box"/>
    <property type="match status" value="1"/>
</dbReference>
<comment type="catalytic activity">
    <reaction evidence="1">
        <text>S-ubiquitinyl-[E2 ubiquitin-conjugating enzyme]-L-cysteine + [acceptor protein]-L-lysine = [E2 ubiquitin-conjugating enzyme]-L-cysteine + N(6)-ubiquitinyl-[acceptor protein]-L-lysine.</text>
        <dbReference type="EC" id="2.3.2.27"/>
    </reaction>
</comment>